<dbReference type="Gene3D" id="3.30.450.20">
    <property type="entry name" value="PAS domain"/>
    <property type="match status" value="6"/>
</dbReference>
<feature type="domain" description="PAC" evidence="17">
    <location>
        <begin position="371"/>
        <end position="424"/>
    </location>
</feature>
<keyword evidence="12" id="KW-1133">Transmembrane helix</keyword>
<dbReference type="InterPro" id="IPR036097">
    <property type="entry name" value="HisK_dim/P_sf"/>
</dbReference>
<keyword evidence="19" id="KW-1185">Reference proteome</keyword>
<feature type="domain" description="PAS" evidence="16">
    <location>
        <begin position="550"/>
        <end position="626"/>
    </location>
</feature>
<keyword evidence="11" id="KW-0418">Kinase</keyword>
<dbReference type="InterPro" id="IPR001610">
    <property type="entry name" value="PAC"/>
</dbReference>
<organism evidence="18 19">
    <name type="scientific">Chryseolinea soli</name>
    <dbReference type="NCBI Taxonomy" id="2321403"/>
    <lineage>
        <taxon>Bacteria</taxon>
        <taxon>Pseudomonadati</taxon>
        <taxon>Bacteroidota</taxon>
        <taxon>Cytophagia</taxon>
        <taxon>Cytophagales</taxon>
        <taxon>Fulvivirgaceae</taxon>
        <taxon>Chryseolinea</taxon>
    </lineage>
</organism>
<reference evidence="19" key="1">
    <citation type="submission" date="2018-09" db="EMBL/GenBank/DDBJ databases">
        <title>Chryseolinea sp. KIS68-18 isolated from soil.</title>
        <authorList>
            <person name="Weon H.-Y."/>
            <person name="Kwon S.-W."/>
            <person name="Lee S.A."/>
        </authorList>
    </citation>
    <scope>NUCLEOTIDE SEQUENCE [LARGE SCALE GENOMIC DNA]</scope>
    <source>
        <strain evidence="19">KIS68-18</strain>
    </source>
</reference>
<comment type="catalytic activity">
    <reaction evidence="1">
        <text>ATP + protein L-histidine = ADP + protein N-phospho-L-histidine.</text>
        <dbReference type="EC" id="2.7.13.3"/>
    </reaction>
</comment>
<dbReference type="InterPro" id="IPR003661">
    <property type="entry name" value="HisK_dim/P_dom"/>
</dbReference>
<evidence type="ECO:0000256" key="8">
    <source>
        <dbReference type="ARBA" id="ARBA00022692"/>
    </source>
</evidence>
<evidence type="ECO:0000256" key="9">
    <source>
        <dbReference type="ARBA" id="ARBA00022737"/>
    </source>
</evidence>
<evidence type="ECO:0000256" key="7">
    <source>
        <dbReference type="ARBA" id="ARBA00022679"/>
    </source>
</evidence>
<keyword evidence="4" id="KW-1003">Cell membrane</keyword>
<sequence length="1044" mass="119208">MSKKKGARKKDGQGSAPPGKALKKKKTALSPKNADKALRKSQQQLSLALKAAKMGLWEWDLRNEKIHWSQDVHRIFSVSEKAFDGTFESYLKLIHPDDKAFLLSTIKETLSERKRYYIRHRIVHKDGTVRWVEAQGDVVLNKKGKPVKLTGTVQDITDKKTDELEKEDWKTRYELVAASTGQVVYDYDTATGKIAWSSNIRAVFGYTGKDLKDIKKWVSLIHPRDREHASRELSRAEASLKPFDIQYRFKAKSGEYVFVHDRGFFITLPTGKVHRMLGAMEDITASVKTEESLVQSNRFKESLESALPGMFYVYDLATQKNVYINRNVLNLLGYTPEEIQRMGSSFITRLIHPDDLPAFPVWTTESFGEVKEIEYRMLSKSGEWKWFMGRDTAFQHDKHGKVTQIIGISQDITAKKENENRIHESEKSYRELFNLMGQEIYVLTSEGTFIDVNEGACREFGYEKEAFIGQTPAFLGVDDKHSGAFADEVLRLANLGIPQVTDWSGKKKNGDAFLKEVRIVKGSYFGKEVLIAAAWDITERKRTEDALRYSEHRFRNLIRNLNVGVLLRSPAAEVLVGNKSALQLLGISEDQLIGKTSFDPEWNVIHEDGTDFPNEQHPIHSVIRAHKPVLGVVMGVYHPKKKSRVWLYVNAEPILNVDGELKEVVCTFTDITERKKIEEELKESEQRFRTMQQASFGGIGLHDKGMIIDCNQGLCDITGYTREELVGMNGLLLVCPEYRQEVMGKILANFEKSYDVEGLRKDGTRYALEIQGKKIPYQGQVIRVTEFRDITERKLAAEKILEQNARLVAITEDMKRKNEQLEEFTQIVSHNLRSPVGNILTLLSFFESSEKEEERAEYLDLLKESGATTLRTLHELNEVLKIKQNKSLERQKVSFEDVLQNSKSMLSAKIAEVGALIHSDFAGAPVISYPNIYLESIFLNLLSNSLKYIRPNLKPEVWLKTYYKDGNTVLEVSDNGLGINLERYGHQVFKLHKTFHRHPESRGIGLFMIKNQIEAMGGEIAVQSQVNQGTTFIVNFDKYNFNDN</sequence>
<dbReference type="GO" id="GO:0000155">
    <property type="term" value="F:phosphorelay sensor kinase activity"/>
    <property type="evidence" value="ECO:0007669"/>
    <property type="project" value="InterPro"/>
</dbReference>
<keyword evidence="13" id="KW-0472">Membrane</keyword>
<feature type="domain" description="PAS" evidence="16">
    <location>
        <begin position="425"/>
        <end position="471"/>
    </location>
</feature>
<dbReference type="CDD" id="cd00130">
    <property type="entry name" value="PAS"/>
    <property type="match status" value="6"/>
</dbReference>
<dbReference type="PANTHER" id="PTHR43304">
    <property type="entry name" value="PHYTOCHROME-LIKE PROTEIN CPH1"/>
    <property type="match status" value="1"/>
</dbReference>
<dbReference type="SMART" id="SM00388">
    <property type="entry name" value="HisKA"/>
    <property type="match status" value="1"/>
</dbReference>
<protein>
    <recommendedName>
        <fullName evidence="3">histidine kinase</fullName>
        <ecNumber evidence="3">2.7.13.3</ecNumber>
    </recommendedName>
</protein>
<dbReference type="RefSeq" id="WP_119756874.1">
    <property type="nucleotide sequence ID" value="NZ_CP032382.1"/>
</dbReference>
<feature type="domain" description="PAC" evidence="17">
    <location>
        <begin position="630"/>
        <end position="683"/>
    </location>
</feature>
<dbReference type="SUPFAM" id="SSF47384">
    <property type="entry name" value="Homodimeric domain of signal transducing histidine kinase"/>
    <property type="match status" value="1"/>
</dbReference>
<dbReference type="InterPro" id="IPR013767">
    <property type="entry name" value="PAS_fold"/>
</dbReference>
<dbReference type="InterPro" id="IPR035965">
    <property type="entry name" value="PAS-like_dom_sf"/>
</dbReference>
<gene>
    <name evidence="18" type="ORF">D4L85_25005</name>
</gene>
<dbReference type="Pfam" id="PF02518">
    <property type="entry name" value="HATPase_c"/>
    <property type="match status" value="1"/>
</dbReference>
<dbReference type="SUPFAM" id="SSF55785">
    <property type="entry name" value="PYP-like sensor domain (PAS domain)"/>
    <property type="match status" value="6"/>
</dbReference>
<dbReference type="SMART" id="SM00091">
    <property type="entry name" value="PAS"/>
    <property type="match status" value="6"/>
</dbReference>
<dbReference type="SUPFAM" id="SSF55874">
    <property type="entry name" value="ATPase domain of HSP90 chaperone/DNA topoisomerase II/histidine kinase"/>
    <property type="match status" value="1"/>
</dbReference>
<feature type="domain" description="PAS" evidence="16">
    <location>
        <begin position="295"/>
        <end position="355"/>
    </location>
</feature>
<evidence type="ECO:0000256" key="1">
    <source>
        <dbReference type="ARBA" id="ARBA00000085"/>
    </source>
</evidence>
<comment type="subcellular location">
    <subcellularLocation>
        <location evidence="2">Cell inner membrane</location>
        <topology evidence="2">Multi-pass membrane protein</topology>
    </subcellularLocation>
</comment>
<evidence type="ECO:0000256" key="4">
    <source>
        <dbReference type="ARBA" id="ARBA00022475"/>
    </source>
</evidence>
<dbReference type="PROSITE" id="PS50109">
    <property type="entry name" value="HIS_KIN"/>
    <property type="match status" value="1"/>
</dbReference>
<dbReference type="EC" id="2.7.13.3" evidence="3"/>
<dbReference type="InterPro" id="IPR003594">
    <property type="entry name" value="HATPase_dom"/>
</dbReference>
<dbReference type="KEGG" id="chk:D4L85_25005"/>
<dbReference type="EMBL" id="CP032382">
    <property type="protein sequence ID" value="AYB33640.1"/>
    <property type="molecule type" value="Genomic_DNA"/>
</dbReference>
<feature type="domain" description="Histidine kinase" evidence="15">
    <location>
        <begin position="827"/>
        <end position="1040"/>
    </location>
</feature>
<proteinExistence type="predicted"/>
<dbReference type="InterPro" id="IPR000014">
    <property type="entry name" value="PAS"/>
</dbReference>
<feature type="domain" description="PAS" evidence="16">
    <location>
        <begin position="704"/>
        <end position="753"/>
    </location>
</feature>
<dbReference type="SMART" id="SM00387">
    <property type="entry name" value="HATPase_c"/>
    <property type="match status" value="1"/>
</dbReference>
<dbReference type="Pfam" id="PF00989">
    <property type="entry name" value="PAS"/>
    <property type="match status" value="1"/>
</dbReference>
<evidence type="ECO:0000256" key="11">
    <source>
        <dbReference type="ARBA" id="ARBA00022777"/>
    </source>
</evidence>
<dbReference type="OrthoDB" id="9766459at2"/>
<dbReference type="InterPro" id="IPR013655">
    <property type="entry name" value="PAS_fold_3"/>
</dbReference>
<keyword evidence="7" id="KW-0808">Transferase</keyword>
<name>A0A385SVA5_9BACT</name>
<evidence type="ECO:0000313" key="19">
    <source>
        <dbReference type="Proteomes" id="UP000266183"/>
    </source>
</evidence>
<evidence type="ECO:0000256" key="5">
    <source>
        <dbReference type="ARBA" id="ARBA00022519"/>
    </source>
</evidence>
<dbReference type="InterPro" id="IPR005467">
    <property type="entry name" value="His_kinase_dom"/>
</dbReference>
<feature type="domain" description="PAC" evidence="17">
    <location>
        <begin position="116"/>
        <end position="168"/>
    </location>
</feature>
<dbReference type="GO" id="GO:0006355">
    <property type="term" value="P:regulation of DNA-templated transcription"/>
    <property type="evidence" value="ECO:0007669"/>
    <property type="project" value="InterPro"/>
</dbReference>
<dbReference type="InterPro" id="IPR052162">
    <property type="entry name" value="Sensor_kinase/Photoreceptor"/>
</dbReference>
<evidence type="ECO:0000256" key="6">
    <source>
        <dbReference type="ARBA" id="ARBA00022553"/>
    </source>
</evidence>
<dbReference type="PRINTS" id="PR00344">
    <property type="entry name" value="BCTRLSENSOR"/>
</dbReference>
<feature type="domain" description="PAC" evidence="17">
    <location>
        <begin position="243"/>
        <end position="295"/>
    </location>
</feature>
<feature type="domain" description="PAS" evidence="16">
    <location>
        <begin position="41"/>
        <end position="113"/>
    </location>
</feature>
<keyword evidence="5" id="KW-0997">Cell inner membrane</keyword>
<keyword evidence="10" id="KW-0547">Nucleotide-binding</keyword>
<evidence type="ECO:0000256" key="10">
    <source>
        <dbReference type="ARBA" id="ARBA00022741"/>
    </source>
</evidence>
<keyword evidence="8" id="KW-0812">Transmembrane</keyword>
<dbReference type="Gene3D" id="3.30.565.10">
    <property type="entry name" value="Histidine kinase-like ATPase, C-terminal domain"/>
    <property type="match status" value="1"/>
</dbReference>
<keyword evidence="9" id="KW-0677">Repeat</keyword>
<dbReference type="InterPro" id="IPR000700">
    <property type="entry name" value="PAS-assoc_C"/>
</dbReference>
<dbReference type="Gene3D" id="1.10.287.130">
    <property type="match status" value="1"/>
</dbReference>
<dbReference type="NCBIfam" id="TIGR00229">
    <property type="entry name" value="sensory_box"/>
    <property type="match status" value="6"/>
</dbReference>
<dbReference type="FunFam" id="2.10.70.100:FF:000001">
    <property type="entry name" value="Sensory transduction histidine kinase"/>
    <property type="match status" value="1"/>
</dbReference>
<evidence type="ECO:0000256" key="3">
    <source>
        <dbReference type="ARBA" id="ARBA00012438"/>
    </source>
</evidence>
<dbReference type="Proteomes" id="UP000266183">
    <property type="component" value="Chromosome"/>
</dbReference>
<evidence type="ECO:0000256" key="13">
    <source>
        <dbReference type="ARBA" id="ARBA00023136"/>
    </source>
</evidence>
<dbReference type="Gene3D" id="2.10.70.100">
    <property type="match status" value="1"/>
</dbReference>
<evidence type="ECO:0000259" key="17">
    <source>
        <dbReference type="PROSITE" id="PS50113"/>
    </source>
</evidence>
<dbReference type="InterPro" id="IPR004358">
    <property type="entry name" value="Sig_transdc_His_kin-like_C"/>
</dbReference>
<dbReference type="PANTHER" id="PTHR43304:SF1">
    <property type="entry name" value="PAC DOMAIN-CONTAINING PROTEIN"/>
    <property type="match status" value="1"/>
</dbReference>
<dbReference type="PROSITE" id="PS50113">
    <property type="entry name" value="PAC"/>
    <property type="match status" value="4"/>
</dbReference>
<dbReference type="PROSITE" id="PS50112">
    <property type="entry name" value="PAS"/>
    <property type="match status" value="5"/>
</dbReference>
<evidence type="ECO:0000256" key="2">
    <source>
        <dbReference type="ARBA" id="ARBA00004429"/>
    </source>
</evidence>
<feature type="region of interest" description="Disordered" evidence="14">
    <location>
        <begin position="1"/>
        <end position="37"/>
    </location>
</feature>
<dbReference type="InterPro" id="IPR036890">
    <property type="entry name" value="HATPase_C_sf"/>
</dbReference>
<keyword evidence="6" id="KW-0597">Phosphoprotein</keyword>
<dbReference type="AlphaFoldDB" id="A0A385SVA5"/>
<evidence type="ECO:0000259" key="16">
    <source>
        <dbReference type="PROSITE" id="PS50112"/>
    </source>
</evidence>
<evidence type="ECO:0000259" key="15">
    <source>
        <dbReference type="PROSITE" id="PS50109"/>
    </source>
</evidence>
<evidence type="ECO:0000256" key="12">
    <source>
        <dbReference type="ARBA" id="ARBA00022989"/>
    </source>
</evidence>
<dbReference type="GO" id="GO:0005886">
    <property type="term" value="C:plasma membrane"/>
    <property type="evidence" value="ECO:0007669"/>
    <property type="project" value="UniProtKB-SubCell"/>
</dbReference>
<dbReference type="Pfam" id="PF08447">
    <property type="entry name" value="PAS_3"/>
    <property type="match status" value="3"/>
</dbReference>
<evidence type="ECO:0000313" key="18">
    <source>
        <dbReference type="EMBL" id="AYB33640.1"/>
    </source>
</evidence>
<dbReference type="GO" id="GO:0000166">
    <property type="term" value="F:nucleotide binding"/>
    <property type="evidence" value="ECO:0007669"/>
    <property type="project" value="UniProtKB-KW"/>
</dbReference>
<evidence type="ECO:0000256" key="14">
    <source>
        <dbReference type="SAM" id="MobiDB-lite"/>
    </source>
</evidence>
<dbReference type="SMART" id="SM00086">
    <property type="entry name" value="PAC"/>
    <property type="match status" value="5"/>
</dbReference>
<accession>A0A385SVA5</accession>
<dbReference type="Pfam" id="PF13426">
    <property type="entry name" value="PAS_9"/>
    <property type="match status" value="2"/>
</dbReference>